<accession>M9M5B5</accession>
<dbReference type="Proteomes" id="UP000029453">
    <property type="component" value="Unassembled WGS sequence"/>
</dbReference>
<comment type="caution">
    <text evidence="1">The sequence shown here is derived from an EMBL/GenBank/DDBJ whole genome shotgun (WGS) entry which is preliminary data.</text>
</comment>
<evidence type="ECO:0000313" key="2">
    <source>
        <dbReference type="Proteomes" id="UP000029453"/>
    </source>
</evidence>
<sequence>GQLCHLDNGRAIGNETDDIEEANKPRWRSIAFHNAGLSE</sequence>
<gene>
    <name evidence="1" type="ORF">PPOP_3723</name>
</gene>
<reference evidence="1 2" key="1">
    <citation type="submission" date="2012-10" db="EMBL/GenBank/DDBJ databases">
        <title>Draft Genome Sequence of Paenibacillus popilliae ATCC 14706T.</title>
        <authorList>
            <person name="Iiyama K."/>
            <person name="Mori K."/>
            <person name="Mon H."/>
            <person name="Chieda Y."/>
            <person name="Lee J.M."/>
            <person name="Kusakabe T."/>
            <person name="Tashiro K."/>
            <person name="Asano S."/>
            <person name="Yasunaga-Aoki C."/>
            <person name="Shimizu S."/>
        </authorList>
    </citation>
    <scope>NUCLEOTIDE SEQUENCE [LARGE SCALE GENOMIC DNA]</scope>
    <source>
        <strain evidence="1 2">ATCC 14706</strain>
    </source>
</reference>
<evidence type="ECO:0000313" key="1">
    <source>
        <dbReference type="EMBL" id="GAC44319.1"/>
    </source>
</evidence>
<proteinExistence type="predicted"/>
<name>M9M5B5_PAEPP</name>
<feature type="non-terminal residue" evidence="1">
    <location>
        <position position="1"/>
    </location>
</feature>
<dbReference type="EMBL" id="BALG01000448">
    <property type="protein sequence ID" value="GAC44319.1"/>
    <property type="molecule type" value="Genomic_DNA"/>
</dbReference>
<organism evidence="1 2">
    <name type="scientific">Paenibacillus popilliae ATCC 14706</name>
    <dbReference type="NCBI Taxonomy" id="1212764"/>
    <lineage>
        <taxon>Bacteria</taxon>
        <taxon>Bacillati</taxon>
        <taxon>Bacillota</taxon>
        <taxon>Bacilli</taxon>
        <taxon>Bacillales</taxon>
        <taxon>Paenibacillaceae</taxon>
        <taxon>Paenibacillus</taxon>
    </lineage>
</organism>
<dbReference type="AlphaFoldDB" id="M9M5B5"/>
<keyword evidence="2" id="KW-1185">Reference proteome</keyword>
<protein>
    <submittedName>
        <fullName evidence="1">Uncharacterized protein</fullName>
    </submittedName>
</protein>